<name>A0AAD9BT44_DISEL</name>
<reference evidence="1" key="1">
    <citation type="submission" date="2023-04" db="EMBL/GenBank/DDBJ databases">
        <title>Chromosome-level genome of Chaenocephalus aceratus.</title>
        <authorList>
            <person name="Park H."/>
        </authorList>
    </citation>
    <scope>NUCLEOTIDE SEQUENCE</scope>
    <source>
        <strain evidence="1">DE</strain>
        <tissue evidence="1">Muscle</tissue>
    </source>
</reference>
<feature type="non-terminal residue" evidence="1">
    <location>
        <position position="90"/>
    </location>
</feature>
<dbReference type="EMBL" id="JASDAP010000018">
    <property type="protein sequence ID" value="KAK1888493.1"/>
    <property type="molecule type" value="Genomic_DNA"/>
</dbReference>
<gene>
    <name evidence="1" type="ORF">KUDE01_029276</name>
</gene>
<keyword evidence="1" id="KW-0472">Membrane</keyword>
<proteinExistence type="predicted"/>
<keyword evidence="2" id="KW-1185">Reference proteome</keyword>
<feature type="non-terminal residue" evidence="1">
    <location>
        <position position="1"/>
    </location>
</feature>
<dbReference type="Proteomes" id="UP001228049">
    <property type="component" value="Unassembled WGS sequence"/>
</dbReference>
<organism evidence="1 2">
    <name type="scientific">Dissostichus eleginoides</name>
    <name type="common">Patagonian toothfish</name>
    <name type="synonym">Dissostichus amissus</name>
    <dbReference type="NCBI Taxonomy" id="100907"/>
    <lineage>
        <taxon>Eukaryota</taxon>
        <taxon>Metazoa</taxon>
        <taxon>Chordata</taxon>
        <taxon>Craniata</taxon>
        <taxon>Vertebrata</taxon>
        <taxon>Euteleostomi</taxon>
        <taxon>Actinopterygii</taxon>
        <taxon>Neopterygii</taxon>
        <taxon>Teleostei</taxon>
        <taxon>Neoteleostei</taxon>
        <taxon>Acanthomorphata</taxon>
        <taxon>Eupercaria</taxon>
        <taxon>Perciformes</taxon>
        <taxon>Notothenioidei</taxon>
        <taxon>Nototheniidae</taxon>
        <taxon>Dissostichus</taxon>
    </lineage>
</organism>
<evidence type="ECO:0000313" key="1">
    <source>
        <dbReference type="EMBL" id="KAK1888493.1"/>
    </source>
</evidence>
<comment type="caution">
    <text evidence="1">The sequence shown here is derived from an EMBL/GenBank/DDBJ whole genome shotgun (WGS) entry which is preliminary data.</text>
</comment>
<accession>A0AAD9BT44</accession>
<protein>
    <submittedName>
        <fullName evidence="1">Transmembrane protein 189</fullName>
    </submittedName>
</protein>
<dbReference type="AlphaFoldDB" id="A0AAD9BT44"/>
<sequence>GREAGAGPTYTGSHVKSPCTPACALAGGGCCWVSDGREVAREPVVLILLTYEFGLVPAEIILGIVLGIVTADFASGMVHGGADTWGSVDK</sequence>
<keyword evidence="1" id="KW-0812">Transmembrane</keyword>
<evidence type="ECO:0000313" key="2">
    <source>
        <dbReference type="Proteomes" id="UP001228049"/>
    </source>
</evidence>